<organism evidence="2 3">
    <name type="scientific">Triticum urartu</name>
    <name type="common">Red wild einkorn</name>
    <name type="synonym">Crithodium urartu</name>
    <dbReference type="NCBI Taxonomy" id="4572"/>
    <lineage>
        <taxon>Eukaryota</taxon>
        <taxon>Viridiplantae</taxon>
        <taxon>Streptophyta</taxon>
        <taxon>Embryophyta</taxon>
        <taxon>Tracheophyta</taxon>
        <taxon>Spermatophyta</taxon>
        <taxon>Magnoliopsida</taxon>
        <taxon>Liliopsida</taxon>
        <taxon>Poales</taxon>
        <taxon>Poaceae</taxon>
        <taxon>BOP clade</taxon>
        <taxon>Pooideae</taxon>
        <taxon>Triticodae</taxon>
        <taxon>Triticeae</taxon>
        <taxon>Triticinae</taxon>
        <taxon>Triticum</taxon>
    </lineage>
</organism>
<gene>
    <name evidence="2" type="primary">LOC125520667</name>
</gene>
<protein>
    <submittedName>
        <fullName evidence="2">Uncharacterized protein</fullName>
    </submittedName>
</protein>
<evidence type="ECO:0000256" key="1">
    <source>
        <dbReference type="SAM" id="MobiDB-lite"/>
    </source>
</evidence>
<reference evidence="3" key="1">
    <citation type="journal article" date="2013" name="Nature">
        <title>Draft genome of the wheat A-genome progenitor Triticum urartu.</title>
        <authorList>
            <person name="Ling H.Q."/>
            <person name="Zhao S."/>
            <person name="Liu D."/>
            <person name="Wang J."/>
            <person name="Sun H."/>
            <person name="Zhang C."/>
            <person name="Fan H."/>
            <person name="Li D."/>
            <person name="Dong L."/>
            <person name="Tao Y."/>
            <person name="Gao C."/>
            <person name="Wu H."/>
            <person name="Li Y."/>
            <person name="Cui Y."/>
            <person name="Guo X."/>
            <person name="Zheng S."/>
            <person name="Wang B."/>
            <person name="Yu K."/>
            <person name="Liang Q."/>
            <person name="Yang W."/>
            <person name="Lou X."/>
            <person name="Chen J."/>
            <person name="Feng M."/>
            <person name="Jian J."/>
            <person name="Zhang X."/>
            <person name="Luo G."/>
            <person name="Jiang Y."/>
            <person name="Liu J."/>
            <person name="Wang Z."/>
            <person name="Sha Y."/>
            <person name="Zhang B."/>
            <person name="Wu H."/>
            <person name="Tang D."/>
            <person name="Shen Q."/>
            <person name="Xue P."/>
            <person name="Zou S."/>
            <person name="Wang X."/>
            <person name="Liu X."/>
            <person name="Wang F."/>
            <person name="Yang Y."/>
            <person name="An X."/>
            <person name="Dong Z."/>
            <person name="Zhang K."/>
            <person name="Zhang X."/>
            <person name="Luo M.C."/>
            <person name="Dvorak J."/>
            <person name="Tong Y."/>
            <person name="Wang J."/>
            <person name="Yang H."/>
            <person name="Li Z."/>
            <person name="Wang D."/>
            <person name="Zhang A."/>
            <person name="Wang J."/>
        </authorList>
    </citation>
    <scope>NUCLEOTIDE SEQUENCE</scope>
    <source>
        <strain evidence="3">cv. G1812</strain>
    </source>
</reference>
<dbReference type="Proteomes" id="UP000015106">
    <property type="component" value="Chromosome 7"/>
</dbReference>
<feature type="region of interest" description="Disordered" evidence="1">
    <location>
        <begin position="1"/>
        <end position="22"/>
    </location>
</feature>
<evidence type="ECO:0000313" key="2">
    <source>
        <dbReference type="EnsemblPlants" id="TuG1812G0700004471.01.T02.cds392877"/>
    </source>
</evidence>
<dbReference type="EnsemblPlants" id="TuG1812G0700004471.01.T02">
    <property type="protein sequence ID" value="TuG1812G0700004471.01.T02.cds392877"/>
    <property type="gene ID" value="TuG1812G0700004471.01"/>
</dbReference>
<keyword evidence="3" id="KW-1185">Reference proteome</keyword>
<dbReference type="AlphaFoldDB" id="A0A8R7V522"/>
<reference evidence="2" key="3">
    <citation type="submission" date="2022-06" db="UniProtKB">
        <authorList>
            <consortium name="EnsemblPlants"/>
        </authorList>
    </citation>
    <scope>IDENTIFICATION</scope>
</reference>
<dbReference type="Gramene" id="TuG1812G0700004471.01.T02">
    <property type="protein sequence ID" value="TuG1812G0700004471.01.T02.cds392877"/>
    <property type="gene ID" value="TuG1812G0700004471.01"/>
</dbReference>
<sequence>CLPSRRRPSSPSAAATDQPQLRYHPLPLPRFRSSPLLFSCSFSPDPLTCLFDLEQQPPSMDEDDHHSNDGAPHMVELDGRVLAMAAFVCSGVVQPRLANDEVVYHRLDGS</sequence>
<accession>A0A8R7V522</accession>
<feature type="region of interest" description="Disordered" evidence="1">
    <location>
        <begin position="53"/>
        <end position="73"/>
    </location>
</feature>
<reference evidence="2" key="2">
    <citation type="submission" date="2018-03" db="EMBL/GenBank/DDBJ databases">
        <title>The Triticum urartu genome reveals the dynamic nature of wheat genome evolution.</title>
        <authorList>
            <person name="Ling H."/>
            <person name="Ma B."/>
            <person name="Shi X."/>
            <person name="Liu H."/>
            <person name="Dong L."/>
            <person name="Sun H."/>
            <person name="Cao Y."/>
            <person name="Gao Q."/>
            <person name="Zheng S."/>
            <person name="Li Y."/>
            <person name="Yu Y."/>
            <person name="Du H."/>
            <person name="Qi M."/>
            <person name="Li Y."/>
            <person name="Yu H."/>
            <person name="Cui Y."/>
            <person name="Wang N."/>
            <person name="Chen C."/>
            <person name="Wu H."/>
            <person name="Zhao Y."/>
            <person name="Zhang J."/>
            <person name="Li Y."/>
            <person name="Zhou W."/>
            <person name="Zhang B."/>
            <person name="Hu W."/>
            <person name="Eijk M."/>
            <person name="Tang J."/>
            <person name="Witsenboer H."/>
            <person name="Zhao S."/>
            <person name="Li Z."/>
            <person name="Zhang A."/>
            <person name="Wang D."/>
            <person name="Liang C."/>
        </authorList>
    </citation>
    <scope>NUCLEOTIDE SEQUENCE [LARGE SCALE GENOMIC DNA]</scope>
    <source>
        <strain evidence="2">cv. G1812</strain>
    </source>
</reference>
<evidence type="ECO:0000313" key="3">
    <source>
        <dbReference type="Proteomes" id="UP000015106"/>
    </source>
</evidence>
<proteinExistence type="predicted"/>
<name>A0A8R7V522_TRIUA</name>